<evidence type="ECO:0000313" key="3">
    <source>
        <dbReference type="Proteomes" id="UP001589693"/>
    </source>
</evidence>
<organism evidence="2 3">
    <name type="scientific">Allokutzneria oryzae</name>
    <dbReference type="NCBI Taxonomy" id="1378989"/>
    <lineage>
        <taxon>Bacteria</taxon>
        <taxon>Bacillati</taxon>
        <taxon>Actinomycetota</taxon>
        <taxon>Actinomycetes</taxon>
        <taxon>Pseudonocardiales</taxon>
        <taxon>Pseudonocardiaceae</taxon>
        <taxon>Allokutzneria</taxon>
    </lineage>
</organism>
<sequence length="179" mass="19116">MRRSSSAALVTTLAAVAFAGAALPAEAIGQHTHTFASPSPSYHRTDSNGTFDAQVSADWNSTRPVSVAWAFTVSPKVRAIAAGRMTCKAGHMQLPYSDHHANIAVTYKWHSSVPGNSRNKNYEMWGHCAFPVNVGGKTGMANLRFTFAYRVSGPVRSRAAVAAESEQGAPEYSSELTVS</sequence>
<comment type="caution">
    <text evidence="2">The sequence shown here is derived from an EMBL/GenBank/DDBJ whole genome shotgun (WGS) entry which is preliminary data.</text>
</comment>
<feature type="chain" id="PRO_5046083774" evidence="1">
    <location>
        <begin position="28"/>
        <end position="179"/>
    </location>
</feature>
<gene>
    <name evidence="2" type="ORF">ACFFQA_36535</name>
</gene>
<keyword evidence="3" id="KW-1185">Reference proteome</keyword>
<dbReference type="Proteomes" id="UP001589693">
    <property type="component" value="Unassembled WGS sequence"/>
</dbReference>
<evidence type="ECO:0000256" key="1">
    <source>
        <dbReference type="SAM" id="SignalP"/>
    </source>
</evidence>
<evidence type="ECO:0000313" key="2">
    <source>
        <dbReference type="EMBL" id="MFB9909475.1"/>
    </source>
</evidence>
<name>A0ABV6A8G7_9PSEU</name>
<reference evidence="2 3" key="1">
    <citation type="submission" date="2024-09" db="EMBL/GenBank/DDBJ databases">
        <authorList>
            <person name="Sun Q."/>
            <person name="Mori K."/>
        </authorList>
    </citation>
    <scope>NUCLEOTIDE SEQUENCE [LARGE SCALE GENOMIC DNA]</scope>
    <source>
        <strain evidence="2 3">TBRC 7907</strain>
    </source>
</reference>
<proteinExistence type="predicted"/>
<dbReference type="RefSeq" id="WP_377862389.1">
    <property type="nucleotide sequence ID" value="NZ_JBHLZU010000036.1"/>
</dbReference>
<accession>A0ABV6A8G7</accession>
<dbReference type="EMBL" id="JBHLZU010000036">
    <property type="protein sequence ID" value="MFB9909475.1"/>
    <property type="molecule type" value="Genomic_DNA"/>
</dbReference>
<feature type="signal peptide" evidence="1">
    <location>
        <begin position="1"/>
        <end position="27"/>
    </location>
</feature>
<keyword evidence="1" id="KW-0732">Signal</keyword>
<protein>
    <submittedName>
        <fullName evidence="2">Uncharacterized protein</fullName>
    </submittedName>
</protein>